<dbReference type="GO" id="GO:0016020">
    <property type="term" value="C:membrane"/>
    <property type="evidence" value="ECO:0007669"/>
    <property type="project" value="UniProtKB-SubCell"/>
</dbReference>
<dbReference type="Gene3D" id="1.20.120.1760">
    <property type="match status" value="1"/>
</dbReference>
<dbReference type="OMA" id="KGICFAT"/>
<comment type="subcellular location">
    <subcellularLocation>
        <location evidence="1">Membrane</location>
        <topology evidence="1">Multi-pass membrane protein</topology>
    </subcellularLocation>
</comment>
<dbReference type="Pfam" id="PF01066">
    <property type="entry name" value="CDP-OH_P_transf"/>
    <property type="match status" value="1"/>
</dbReference>
<sequence>MTTKHRDVQWRVLWYWPNVIGYVRLALTLAAVYLAWQRPILFIVLYAIQATLDGIDGYVARRLNQISPFGAWLDVVIDNVSRTLLWCYIAPTFGPLIACLEWLTFACTHASGPAWKHQFDDAPEWVAAVMRKGFRTPLGVYVIAGIHVLPIVLYGRANHVDELFLPAWLSYGSVLILSSGRIYGMCVELWVVARHMRALLSQPQEA</sequence>
<dbReference type="PANTHER" id="PTHR15362:SF13">
    <property type="entry name" value="SI:CH1073-145M9.1"/>
    <property type="match status" value="1"/>
</dbReference>
<dbReference type="STRING" id="946362.F2U238"/>
<reference evidence="10" key="1">
    <citation type="submission" date="2009-08" db="EMBL/GenBank/DDBJ databases">
        <title>Annotation of Salpingoeca rosetta.</title>
        <authorList>
            <consortium name="The Broad Institute Genome Sequencing Platform"/>
            <person name="Russ C."/>
            <person name="Cuomo C."/>
            <person name="Burger G."/>
            <person name="Gray M.W."/>
            <person name="Holland P.W.H."/>
            <person name="King N."/>
            <person name="Lang F.B.F."/>
            <person name="Roger A.J."/>
            <person name="Ruiz-Trillo I."/>
            <person name="Young S.K."/>
            <person name="Zeng Q."/>
            <person name="Gargeya S."/>
            <person name="Alvarado L."/>
            <person name="Berlin A."/>
            <person name="Chapman S.B."/>
            <person name="Chen Z."/>
            <person name="Freedman E."/>
            <person name="Gellesch M."/>
            <person name="Goldberg J."/>
            <person name="Griggs A."/>
            <person name="Gujja S."/>
            <person name="Heilman E."/>
            <person name="Heiman D."/>
            <person name="Howarth C."/>
            <person name="Mehta T."/>
            <person name="Neiman D."/>
            <person name="Pearson M."/>
            <person name="Roberts A."/>
            <person name="Saif S."/>
            <person name="Shea T."/>
            <person name="Shenoy N."/>
            <person name="Sisk P."/>
            <person name="Stolte C."/>
            <person name="Sykes S."/>
            <person name="White J."/>
            <person name="Yandava C."/>
            <person name="Haas B."/>
            <person name="Nusbaum C."/>
            <person name="Birren B."/>
        </authorList>
    </citation>
    <scope>NUCLEOTIDE SEQUENCE</scope>
    <source>
        <strain evidence="10">ATCC 50818</strain>
    </source>
</reference>
<dbReference type="InterPro" id="IPR043130">
    <property type="entry name" value="CDP-OH_PTrfase_TM_dom"/>
</dbReference>
<dbReference type="Proteomes" id="UP000007799">
    <property type="component" value="Unassembled WGS sequence"/>
</dbReference>
<dbReference type="GeneID" id="16077486"/>
<keyword evidence="4 9" id="KW-1133">Transmembrane helix</keyword>
<organism evidence="10 11">
    <name type="scientific">Salpingoeca rosetta (strain ATCC 50818 / BSB-021)</name>
    <dbReference type="NCBI Taxonomy" id="946362"/>
    <lineage>
        <taxon>Eukaryota</taxon>
        <taxon>Choanoflagellata</taxon>
        <taxon>Craspedida</taxon>
        <taxon>Salpingoecidae</taxon>
        <taxon>Salpingoeca</taxon>
    </lineage>
</organism>
<dbReference type="GO" id="GO:0016780">
    <property type="term" value="F:phosphotransferase activity, for other substituted phosphate groups"/>
    <property type="evidence" value="ECO:0007669"/>
    <property type="project" value="InterPro"/>
</dbReference>
<keyword evidence="7" id="KW-1208">Phospholipid metabolism</keyword>
<dbReference type="InterPro" id="IPR000462">
    <property type="entry name" value="CDP-OH_P_trans"/>
</dbReference>
<evidence type="ECO:0000256" key="7">
    <source>
        <dbReference type="ARBA" id="ARBA00023264"/>
    </source>
</evidence>
<protein>
    <recommendedName>
        <fullName evidence="12">CDP-alcohol phosphatidyltransferase</fullName>
    </recommendedName>
</protein>
<evidence type="ECO:0000256" key="8">
    <source>
        <dbReference type="RuleBase" id="RU003750"/>
    </source>
</evidence>
<evidence type="ECO:0000256" key="3">
    <source>
        <dbReference type="ARBA" id="ARBA00022692"/>
    </source>
</evidence>
<evidence type="ECO:0008006" key="12">
    <source>
        <dbReference type="Google" id="ProtNLM"/>
    </source>
</evidence>
<feature type="transmembrane region" description="Helical" evidence="9">
    <location>
        <begin position="168"/>
        <end position="192"/>
    </location>
</feature>
<evidence type="ECO:0000256" key="9">
    <source>
        <dbReference type="SAM" id="Phobius"/>
    </source>
</evidence>
<feature type="transmembrane region" description="Helical" evidence="9">
    <location>
        <begin position="138"/>
        <end position="156"/>
    </location>
</feature>
<comment type="similarity">
    <text evidence="8">Belongs to the CDP-alcohol phosphatidyltransferase class-I family.</text>
</comment>
<evidence type="ECO:0000256" key="1">
    <source>
        <dbReference type="ARBA" id="ARBA00004141"/>
    </source>
</evidence>
<dbReference type="InterPro" id="IPR048254">
    <property type="entry name" value="CDP_ALCOHOL_P_TRANSF_CS"/>
</dbReference>
<feature type="transmembrane region" description="Helical" evidence="9">
    <location>
        <begin position="12"/>
        <end position="34"/>
    </location>
</feature>
<evidence type="ECO:0000256" key="4">
    <source>
        <dbReference type="ARBA" id="ARBA00022989"/>
    </source>
</evidence>
<dbReference type="KEGG" id="sre:PTSG_02403"/>
<name>F2U238_SALR5</name>
<evidence type="ECO:0000256" key="2">
    <source>
        <dbReference type="ARBA" id="ARBA00022679"/>
    </source>
</evidence>
<dbReference type="GO" id="GO:0008654">
    <property type="term" value="P:phospholipid biosynthetic process"/>
    <property type="evidence" value="ECO:0007669"/>
    <property type="project" value="InterPro"/>
</dbReference>
<dbReference type="AlphaFoldDB" id="F2U238"/>
<dbReference type="PROSITE" id="PS00379">
    <property type="entry name" value="CDP_ALCOHOL_P_TRANSF"/>
    <property type="match status" value="1"/>
</dbReference>
<dbReference type="EMBL" id="GL832959">
    <property type="protein sequence ID" value="EGD81690.1"/>
    <property type="molecule type" value="Genomic_DNA"/>
</dbReference>
<keyword evidence="5" id="KW-0443">Lipid metabolism</keyword>
<dbReference type="eggNOG" id="KOG3240">
    <property type="taxonomic scope" value="Eukaryota"/>
</dbReference>
<dbReference type="OrthoDB" id="10251079at2759"/>
<dbReference type="PANTHER" id="PTHR15362">
    <property type="entry name" value="PHOSPHATIDYLINOSITOL SYNTHASE"/>
    <property type="match status" value="1"/>
</dbReference>
<evidence type="ECO:0000256" key="6">
    <source>
        <dbReference type="ARBA" id="ARBA00023136"/>
    </source>
</evidence>
<accession>F2U238</accession>
<keyword evidence="3 9" id="KW-0812">Transmembrane</keyword>
<evidence type="ECO:0000256" key="5">
    <source>
        <dbReference type="ARBA" id="ARBA00023098"/>
    </source>
</evidence>
<dbReference type="RefSeq" id="XP_004996894.1">
    <property type="nucleotide sequence ID" value="XM_004996837.1"/>
</dbReference>
<keyword evidence="6 9" id="KW-0472">Membrane</keyword>
<dbReference type="InParanoid" id="F2U238"/>
<keyword evidence="2 8" id="KW-0808">Transferase</keyword>
<proteinExistence type="inferred from homology"/>
<evidence type="ECO:0000313" key="11">
    <source>
        <dbReference type="Proteomes" id="UP000007799"/>
    </source>
</evidence>
<keyword evidence="11" id="KW-1185">Reference proteome</keyword>
<evidence type="ECO:0000313" key="10">
    <source>
        <dbReference type="EMBL" id="EGD81690.1"/>
    </source>
</evidence>
<gene>
    <name evidence="10" type="ORF">PTSG_02403</name>
</gene>